<proteinExistence type="predicted"/>
<evidence type="ECO:0000313" key="1">
    <source>
        <dbReference type="Proteomes" id="UP000887574"/>
    </source>
</evidence>
<keyword evidence="1" id="KW-1185">Reference proteome</keyword>
<evidence type="ECO:0000313" key="2">
    <source>
        <dbReference type="WBParaSite" id="jg11108"/>
    </source>
</evidence>
<dbReference type="Proteomes" id="UP000887574">
    <property type="component" value="Unplaced"/>
</dbReference>
<name>A0A915CQF7_9BILA</name>
<accession>A0A915CQF7</accession>
<dbReference type="AlphaFoldDB" id="A0A915CQF7"/>
<reference evidence="2" key="1">
    <citation type="submission" date="2022-11" db="UniProtKB">
        <authorList>
            <consortium name="WormBaseParasite"/>
        </authorList>
    </citation>
    <scope>IDENTIFICATION</scope>
</reference>
<sequence length="184" mass="20662">MKNVIKSSLGLLANNTLSCWTPRKVGPVSVQHMDDALLKFVIVTGQSMNLLSDASFIDFMECFRKLAVENANAKSKKIAKDFLPSRNTLSKRIGAKLDLVKVDVVAKLDQLKKTGGGLTLDFAKKDVDYLAPTTSHFFRYKQDFVLVFTPLLPGVKKTSQYVQQLIAMELEQLDIERNDFSKFL</sequence>
<protein>
    <submittedName>
        <fullName evidence="2">Uncharacterized protein</fullName>
    </submittedName>
</protein>
<dbReference type="WBParaSite" id="jg11108">
    <property type="protein sequence ID" value="jg11108"/>
    <property type="gene ID" value="jg11108"/>
</dbReference>
<organism evidence="1 2">
    <name type="scientific">Ditylenchus dipsaci</name>
    <dbReference type="NCBI Taxonomy" id="166011"/>
    <lineage>
        <taxon>Eukaryota</taxon>
        <taxon>Metazoa</taxon>
        <taxon>Ecdysozoa</taxon>
        <taxon>Nematoda</taxon>
        <taxon>Chromadorea</taxon>
        <taxon>Rhabditida</taxon>
        <taxon>Tylenchina</taxon>
        <taxon>Tylenchomorpha</taxon>
        <taxon>Sphaerularioidea</taxon>
        <taxon>Anguinidae</taxon>
        <taxon>Anguininae</taxon>
        <taxon>Ditylenchus</taxon>
    </lineage>
</organism>